<feature type="region of interest" description="Disordered" evidence="1">
    <location>
        <begin position="94"/>
        <end position="151"/>
    </location>
</feature>
<comment type="caution">
    <text evidence="2">The sequence shown here is derived from an EMBL/GenBank/DDBJ whole genome shotgun (WGS) entry which is preliminary data.</text>
</comment>
<proteinExistence type="predicted"/>
<dbReference type="RefSeq" id="XP_045263117.1">
    <property type="nucleotide sequence ID" value="XM_045408427.1"/>
</dbReference>
<evidence type="ECO:0000256" key="1">
    <source>
        <dbReference type="SAM" id="MobiDB-lite"/>
    </source>
</evidence>
<feature type="compositionally biased region" description="Basic and acidic residues" evidence="1">
    <location>
        <begin position="94"/>
        <end position="106"/>
    </location>
</feature>
<evidence type="ECO:0000313" key="2">
    <source>
        <dbReference type="EMBL" id="KAF3803958.1"/>
    </source>
</evidence>
<protein>
    <submittedName>
        <fullName evidence="2">Uncharacterized protein</fullName>
    </submittedName>
</protein>
<reference evidence="2" key="2">
    <citation type="submission" date="2020-03" db="EMBL/GenBank/DDBJ databases">
        <authorList>
            <person name="Fu F.-F."/>
            <person name="Chen J."/>
        </authorList>
    </citation>
    <scope>NUCLEOTIDE SEQUENCE</scope>
    <source>
        <strain evidence="2">Lc1</strain>
    </source>
</reference>
<gene>
    <name evidence="2" type="ORF">GCG54_00008461</name>
</gene>
<dbReference type="GeneID" id="69015602"/>
<reference evidence="2" key="1">
    <citation type="journal article" date="2020" name="Phytopathology">
        <title>Genome sequence and comparative analysis of Colletotrichum gloeosporioides isolated from Liriodendron leaves.</title>
        <authorList>
            <person name="Fu F.F."/>
            <person name="Hao Z."/>
            <person name="Wang P."/>
            <person name="Lu Y."/>
            <person name="Xue L.J."/>
            <person name="Wei G."/>
            <person name="Tian Y."/>
            <person name="Baishi H."/>
            <person name="Xu H."/>
            <person name="Shi J."/>
            <person name="Cheng T."/>
            <person name="Wang G."/>
            <person name="Yi Y."/>
            <person name="Chen J."/>
        </authorList>
    </citation>
    <scope>NUCLEOTIDE SEQUENCE</scope>
    <source>
        <strain evidence="2">Lc1</strain>
    </source>
</reference>
<dbReference type="AlphaFoldDB" id="A0A8H4FIX5"/>
<dbReference type="Proteomes" id="UP000613401">
    <property type="component" value="Unassembled WGS sequence"/>
</dbReference>
<evidence type="ECO:0000313" key="3">
    <source>
        <dbReference type="Proteomes" id="UP000613401"/>
    </source>
</evidence>
<feature type="compositionally biased region" description="Basic residues" evidence="1">
    <location>
        <begin position="125"/>
        <end position="134"/>
    </location>
</feature>
<dbReference type="EMBL" id="WVTB01000052">
    <property type="protein sequence ID" value="KAF3803958.1"/>
    <property type="molecule type" value="Genomic_DNA"/>
</dbReference>
<name>A0A8H4FIX5_COLGL</name>
<accession>A0A8H4FIX5</accession>
<keyword evidence="3" id="KW-1185">Reference proteome</keyword>
<sequence>MSSPSYYRAESFDTSSSASDLDRFFDERGCHQEVNVGLASKASEHHCHCGAPGGDFQMCLKRGCKIMCGDCGAVRSAKKSSFCIDCHLAKTKETRDEKKAQEQEKRANRKRKAGNDSGEEQASSRKARKPKHTAHQKELRQQVQAAAHDANQVHQGGIVKMAKARTIPSMYGSTGKPCSSHFIKKFDRFMRSIDPNAVFAPDWMDTEGAYDEDVEMADEDVIEDDDELGGMRDGHLWENDNQFMEDAVAGRRLRHIDNFIGMVVRRRCRY</sequence>
<organism evidence="2 3">
    <name type="scientific">Colletotrichum gloeosporioides</name>
    <name type="common">Anthracnose fungus</name>
    <name type="synonym">Glomerella cingulata</name>
    <dbReference type="NCBI Taxonomy" id="474922"/>
    <lineage>
        <taxon>Eukaryota</taxon>
        <taxon>Fungi</taxon>
        <taxon>Dikarya</taxon>
        <taxon>Ascomycota</taxon>
        <taxon>Pezizomycotina</taxon>
        <taxon>Sordariomycetes</taxon>
        <taxon>Hypocreomycetidae</taxon>
        <taxon>Glomerellales</taxon>
        <taxon>Glomerellaceae</taxon>
        <taxon>Colletotrichum</taxon>
        <taxon>Colletotrichum gloeosporioides species complex</taxon>
    </lineage>
</organism>